<name>A0A075RDX6_BRELA</name>
<dbReference type="HOGENOM" id="CLU_145226_0_0_9"/>
<sequence>MNHHIRVGSTYYPSRLSTPKKTGASQPATKPFDQWLSDSLTAQQSQSSSPKALSFSQHAVQRMRESGIELQPEDMQRLESGFQKARDKGARESLILMDNVAYVVSISNQKVITAMDESRMKENVFTNIDSAVFV</sequence>
<dbReference type="Proteomes" id="UP000005850">
    <property type="component" value="Chromosome"/>
</dbReference>
<feature type="region of interest" description="Disordered" evidence="1">
    <location>
        <begin position="1"/>
        <end position="84"/>
    </location>
</feature>
<keyword evidence="2" id="KW-0282">Flagellum</keyword>
<gene>
    <name evidence="2" type="ORF">BRLA_c032980</name>
</gene>
<dbReference type="STRING" id="1042163.BRLA_c032980"/>
<feature type="compositionally biased region" description="Polar residues" evidence="1">
    <location>
        <begin position="36"/>
        <end position="59"/>
    </location>
</feature>
<dbReference type="eggNOG" id="ENOG5032Y5R">
    <property type="taxonomic scope" value="Bacteria"/>
</dbReference>
<dbReference type="NCBIfam" id="TIGR02530">
    <property type="entry name" value="flg_new"/>
    <property type="match status" value="1"/>
</dbReference>
<evidence type="ECO:0000313" key="2">
    <source>
        <dbReference type="EMBL" id="AIG27610.1"/>
    </source>
</evidence>
<dbReference type="InterPro" id="IPR013367">
    <property type="entry name" value="Flagellar_put"/>
</dbReference>
<dbReference type="Pfam" id="PF12611">
    <property type="entry name" value="Flagellar_put"/>
    <property type="match status" value="1"/>
</dbReference>
<dbReference type="AlphaFoldDB" id="A0A075RDX6"/>
<keyword evidence="2" id="KW-0969">Cilium</keyword>
<accession>A0A075RDX6</accession>
<proteinExistence type="predicted"/>
<reference evidence="2 3" key="1">
    <citation type="journal article" date="2011" name="J. Bacteriol.">
        <title>Genome sequence of Brevibacillus laterosporus LMG 15441, a pathogen of invertebrates.</title>
        <authorList>
            <person name="Djukic M."/>
            <person name="Poehlein A."/>
            <person name="Thurmer A."/>
            <person name="Daniel R."/>
        </authorList>
    </citation>
    <scope>NUCLEOTIDE SEQUENCE [LARGE SCALE GENOMIC DNA]</scope>
    <source>
        <strain evidence="2 3">LMG 15441</strain>
    </source>
</reference>
<protein>
    <submittedName>
        <fullName evidence="2">Flagellar operon protein</fullName>
    </submittedName>
</protein>
<dbReference type="EMBL" id="CP007806">
    <property type="protein sequence ID" value="AIG27610.1"/>
    <property type="molecule type" value="Genomic_DNA"/>
</dbReference>
<evidence type="ECO:0000256" key="1">
    <source>
        <dbReference type="SAM" id="MobiDB-lite"/>
    </source>
</evidence>
<keyword evidence="3" id="KW-1185">Reference proteome</keyword>
<dbReference type="KEGG" id="blr:BRLA_c032980"/>
<organism evidence="2 3">
    <name type="scientific">Brevibacillus laterosporus LMG 15441</name>
    <dbReference type="NCBI Taxonomy" id="1042163"/>
    <lineage>
        <taxon>Bacteria</taxon>
        <taxon>Bacillati</taxon>
        <taxon>Bacillota</taxon>
        <taxon>Bacilli</taxon>
        <taxon>Bacillales</taxon>
        <taxon>Paenibacillaceae</taxon>
        <taxon>Brevibacillus</taxon>
    </lineage>
</organism>
<dbReference type="RefSeq" id="WP_003336915.1">
    <property type="nucleotide sequence ID" value="NZ_CP007806.1"/>
</dbReference>
<keyword evidence="2" id="KW-0966">Cell projection</keyword>
<evidence type="ECO:0000313" key="3">
    <source>
        <dbReference type="Proteomes" id="UP000005850"/>
    </source>
</evidence>
<feature type="compositionally biased region" description="Polar residues" evidence="1">
    <location>
        <begin position="11"/>
        <end position="28"/>
    </location>
</feature>